<dbReference type="RefSeq" id="WP_144091365.1">
    <property type="nucleotide sequence ID" value="NZ_VMHM01000002.1"/>
</dbReference>
<name>A0A556SWY9_9GAMM</name>
<sequence>MGNLFIAGKGTTITKPATGAENAVNNPKLNAQLASQEIANGHAFDKQVLQRGEFNSLDIRTRA</sequence>
<organism evidence="1 2">
    <name type="scientific">Gilliamella apicola</name>
    <dbReference type="NCBI Taxonomy" id="1196095"/>
    <lineage>
        <taxon>Bacteria</taxon>
        <taxon>Pseudomonadati</taxon>
        <taxon>Pseudomonadota</taxon>
        <taxon>Gammaproteobacteria</taxon>
        <taxon>Orbales</taxon>
        <taxon>Orbaceae</taxon>
        <taxon>Gilliamella</taxon>
    </lineage>
</organism>
<accession>A0A556SWY9</accession>
<protein>
    <submittedName>
        <fullName evidence="1">Uncharacterized protein</fullName>
    </submittedName>
</protein>
<dbReference type="Proteomes" id="UP000319483">
    <property type="component" value="Unassembled WGS sequence"/>
</dbReference>
<evidence type="ECO:0000313" key="2">
    <source>
        <dbReference type="Proteomes" id="UP000319483"/>
    </source>
</evidence>
<gene>
    <name evidence="1" type="ORF">FPQ15_02345</name>
</gene>
<dbReference type="AlphaFoldDB" id="A0A556SWY9"/>
<proteinExistence type="predicted"/>
<reference evidence="1 2" key="1">
    <citation type="submission" date="2019-07" db="EMBL/GenBank/DDBJ databases">
        <title>Gilliamella genomes.</title>
        <authorList>
            <person name="Zheng H."/>
        </authorList>
    </citation>
    <scope>NUCLEOTIDE SEQUENCE [LARGE SCALE GENOMIC DNA]</scope>
    <source>
        <strain evidence="1 2">W8127</strain>
    </source>
</reference>
<evidence type="ECO:0000313" key="1">
    <source>
        <dbReference type="EMBL" id="TSK05660.1"/>
    </source>
</evidence>
<dbReference type="EMBL" id="VMHM01000002">
    <property type="protein sequence ID" value="TSK05660.1"/>
    <property type="molecule type" value="Genomic_DNA"/>
</dbReference>
<comment type="caution">
    <text evidence="1">The sequence shown here is derived from an EMBL/GenBank/DDBJ whole genome shotgun (WGS) entry which is preliminary data.</text>
</comment>